<organism evidence="2 3">
    <name type="scientific">Streptomyces celluloflavus</name>
    <dbReference type="NCBI Taxonomy" id="58344"/>
    <lineage>
        <taxon>Bacteria</taxon>
        <taxon>Bacillati</taxon>
        <taxon>Actinomycetota</taxon>
        <taxon>Actinomycetes</taxon>
        <taxon>Kitasatosporales</taxon>
        <taxon>Streptomycetaceae</taxon>
        <taxon>Streptomyces</taxon>
    </lineage>
</organism>
<dbReference type="RefSeq" id="WP_397673251.1">
    <property type="nucleotide sequence ID" value="NZ_JBIRGH010000009.1"/>
</dbReference>
<feature type="region of interest" description="Disordered" evidence="1">
    <location>
        <begin position="129"/>
        <end position="153"/>
    </location>
</feature>
<proteinExistence type="predicted"/>
<feature type="compositionally biased region" description="Low complexity" evidence="1">
    <location>
        <begin position="135"/>
        <end position="153"/>
    </location>
</feature>
<sequence length="153" mass="16842">MPPAALHYVRFQSTTRHPHGHFPGVFALVNTLAKEGRLTPGQERFRRTNNDWYDANYPNPSDTDPTVYDRTLNPGAVAWFKSTSHDLIARVDGYLAILAAHHIPCHRLHSATPPGRIVYEDTHQIVVTPHPTRPTATTGATAAAETTEAAGTE</sequence>
<keyword evidence="3" id="KW-1185">Reference proteome</keyword>
<name>A0ABW7RIU5_9ACTN</name>
<accession>A0ABW7RIU5</accession>
<protein>
    <submittedName>
        <fullName evidence="2">Uncharacterized protein</fullName>
    </submittedName>
</protein>
<comment type="caution">
    <text evidence="2">The sequence shown here is derived from an EMBL/GenBank/DDBJ whole genome shotgun (WGS) entry which is preliminary data.</text>
</comment>
<gene>
    <name evidence="2" type="ORF">ACH4GP_17880</name>
</gene>
<evidence type="ECO:0000313" key="2">
    <source>
        <dbReference type="EMBL" id="MFH8586255.1"/>
    </source>
</evidence>
<dbReference type="Proteomes" id="UP001610990">
    <property type="component" value="Unassembled WGS sequence"/>
</dbReference>
<dbReference type="EMBL" id="JBIRGH010000009">
    <property type="protein sequence ID" value="MFH8586255.1"/>
    <property type="molecule type" value="Genomic_DNA"/>
</dbReference>
<reference evidence="2 3" key="1">
    <citation type="submission" date="2024-10" db="EMBL/GenBank/DDBJ databases">
        <title>The Natural Products Discovery Center: Release of the First 8490 Sequenced Strains for Exploring Actinobacteria Biosynthetic Diversity.</title>
        <authorList>
            <person name="Kalkreuter E."/>
            <person name="Kautsar S.A."/>
            <person name="Yang D."/>
            <person name="Bader C.D."/>
            <person name="Teijaro C.N."/>
            <person name="Fluegel L."/>
            <person name="Davis C.M."/>
            <person name="Simpson J.R."/>
            <person name="Lauterbach L."/>
            <person name="Steele A.D."/>
            <person name="Gui C."/>
            <person name="Meng S."/>
            <person name="Li G."/>
            <person name="Viehrig K."/>
            <person name="Ye F."/>
            <person name="Su P."/>
            <person name="Kiefer A.F."/>
            <person name="Nichols A."/>
            <person name="Cepeda A.J."/>
            <person name="Yan W."/>
            <person name="Fan B."/>
            <person name="Jiang Y."/>
            <person name="Adhikari A."/>
            <person name="Zheng C.-J."/>
            <person name="Schuster L."/>
            <person name="Cowan T.M."/>
            <person name="Smanski M.J."/>
            <person name="Chevrette M.G."/>
            <person name="De Carvalho L.P.S."/>
            <person name="Shen B."/>
        </authorList>
    </citation>
    <scope>NUCLEOTIDE SEQUENCE [LARGE SCALE GENOMIC DNA]</scope>
    <source>
        <strain evidence="2 3">NPDC018013</strain>
    </source>
</reference>
<evidence type="ECO:0000256" key="1">
    <source>
        <dbReference type="SAM" id="MobiDB-lite"/>
    </source>
</evidence>
<evidence type="ECO:0000313" key="3">
    <source>
        <dbReference type="Proteomes" id="UP001610990"/>
    </source>
</evidence>